<protein>
    <submittedName>
        <fullName evidence="3">Fibronectin type III domain protein</fullName>
    </submittedName>
</protein>
<keyword evidence="1" id="KW-0812">Transmembrane</keyword>
<dbReference type="InterPro" id="IPR013783">
    <property type="entry name" value="Ig-like_fold"/>
</dbReference>
<keyword evidence="1" id="KW-1133">Transmembrane helix</keyword>
<dbReference type="Proteomes" id="UP000002730">
    <property type="component" value="Chromosome"/>
</dbReference>
<reference evidence="3 4" key="1">
    <citation type="submission" date="2010-08" db="EMBL/GenBank/DDBJ databases">
        <title>Complete sequence of Clostridium cellulovorans 743B.</title>
        <authorList>
            <consortium name="US DOE Joint Genome Institute"/>
            <person name="Lucas S."/>
            <person name="Copeland A."/>
            <person name="Lapidus A."/>
            <person name="Cheng J.-F."/>
            <person name="Bruce D."/>
            <person name="Goodwin L."/>
            <person name="Pitluck S."/>
            <person name="Chertkov O."/>
            <person name="Detter J.C."/>
            <person name="Han C."/>
            <person name="Tapia R."/>
            <person name="Land M."/>
            <person name="Hauser L."/>
            <person name="Chang Y.-J."/>
            <person name="Jeffries C."/>
            <person name="Kyrpides N."/>
            <person name="Ivanova N."/>
            <person name="Mikhailova N."/>
            <person name="Hemme C.L."/>
            <person name="Woyke T."/>
        </authorList>
    </citation>
    <scope>NUCLEOTIDE SEQUENCE [LARGE SCALE GENOMIC DNA]</scope>
    <source>
        <strain evidence="4">ATCC 35296 / DSM 3052 / OCM 3 / 743B</strain>
    </source>
</reference>
<dbReference type="Gene3D" id="3.30.1920.20">
    <property type="match status" value="5"/>
</dbReference>
<evidence type="ECO:0000259" key="2">
    <source>
        <dbReference type="PROSITE" id="PS50853"/>
    </source>
</evidence>
<sequence length="1847" mass="201106">MGNHETQSHGPVPHIICWMAAGYHEEYSYRWITIHFFATKNFPFLFPFSQRKAGSIMKKYYLSSCLFLASLLLTLQLVFPFVTVSAATINTNLLPPSNLALELTTPSDVKLTWSSVYGATGYTIYGIIDGQLIQLATTTSTSYTFNNQAEGAYSYVVSTSSGDSESGPCAPVSATVDYPTMAAPATLTGKIQNGNDIALSWTSSQYAQSYNVYQVSTNGDKTLVTSVKTTSYTIPNVVAGSYTYSVSAVNALYGESVPSSEAKLDVIYPVMSVPGNFTYTIANGNDITLKWTGTPYATSYKVYQVINGEKVLKSTVSTTSASYTNMPAGDYAFEVYSFSDRFGESQVGSATSLSLTLPVMQAPSNLTYTVTNGNDITLKWSPSTYATAYNVYQIINGEKVLKSTTTSTTAVYSNLPESDYSFEIYSYSSRFNESPTGSQTSLSLVWPVMQAPENLTYSIANGNDISLKWTAIPYAKGYKVYQIVNGERVLKSTVTTTAVTYANLPAGDYTYEVTSYSDRFGETPAGSTTNISLILPVMEAPTSAIQAIKSATSFTLTWDAVPYATSYKVYQVVNGQKVLKSTVTTTSVSYTNMTAGSYIYEIHSYSTRFGESAEGFTLTFTLNGQVLQAPTNLTYTITNGNDITLKWTAAPYATSYKIYQVINGELVLKKTVTTTAAAFTNMPEGDYYFVVNSVSAVLGESPVGAETTFSLTHPVIAAPGNLTYAIKNGNDITFTWSAVPYANSYKLYELVDGQYVLKTTVTATSATLSNVSEGDHNYYVTAVSSRFGETVEGSQSTVSVVFPTMLNPNNLTYTITSGNNITLNWSPVTYAKSYNVYQIIDGQRVLKQTVTGTTAGFSNMPEGDYTFEVTSASDRFGESQQASTVSLNIVFPVMQAPANFAYVISNGNYFTLSWATVPYATNYKIYQIINGEKVLKYTLTNTVTSLTFGNMPEGDYSYEIYSYSNRFGESSAGSNLSFTLVFPTMQAPLNLTSTILNGNDINLKWTAAPYATAYNIYQIIDGQKVFKQTVTTNAVTFTNLPADDYVYEVYSYATRFGESPVGSQIQVSVIWPVVQAPTVTRNVYNVNNITLTWQKITWANEYRVYEVVGGVNQLLYKGTALTYTAFNVSETTHNYIVTAYSTRFGESVASNQITETIIYPDMQAPNVTVKIVNPTTVQLSWNFITYANGYNIYEIIDGNPVLLVKNLNNLSYTLYNVSYANHQYFVSAYSNSFGESAPSSTVLAKLIVDTTAPVTSANAQTDWTNQNSVNVTLSAVDTETGVANTYYSINDGAFIAGTSFAISAEGITKVSFYSVDKVGNIEATKTIYVKLDRTAPVTISDVNGNWTKNDVTVNLTATDALSGVYKTFYSIDNSSFAQGTSFTVSGEGIHKVTFYSVDKAGNIETATTVYVRIDNSAPVTISDLNDNWSKDDVTVNLTATDSLSGVYKTFYSIDDSSFAQGTSFTVSGEGVHKVTFYSIDNAGNIETTTTVYVRIDNSTPVTISDLNNNWSKDDVTINLTATDALSGIYKTFYSIDDADYVEGTSLTVSGSGIHKVTFYSIDNAGNIEPTTTVYVRIDSSAPVTISDLKTTWSKNDVTVNLTATDALSGVYKTFYSIDGSDYLEGTSFIVKGEGIHKVSFYSVDNVGNIETITTTYVKIDRTAPTISMNLDGLYKLGSTLKLSYVVSDNLSGIASEKMLVFAPNDTLGKEVLNGSTIQIDKAGVYKVIVTATDAAGNTVKIEKQFSVYIVANIQVTAQNIKANNGVFTVRVDMPTEYAGLGFDLDTAKVNGVSALNSNNGYYNQAKHGQFKFNRSDFSWTSPVQVIQFSCYVNGYLVIGETTVNVKL</sequence>
<name>D9SUN4_CLOC7</name>
<feature type="domain" description="Fibronectin type-III" evidence="2">
    <location>
        <begin position="95"/>
        <end position="179"/>
    </location>
</feature>
<dbReference type="Gene3D" id="2.60.40.10">
    <property type="entry name" value="Immunoglobulins"/>
    <property type="match status" value="11"/>
</dbReference>
<dbReference type="EMBL" id="CP002160">
    <property type="protein sequence ID" value="ADL50939.1"/>
    <property type="molecule type" value="Genomic_DNA"/>
</dbReference>
<evidence type="ECO:0000313" key="4">
    <source>
        <dbReference type="Proteomes" id="UP000002730"/>
    </source>
</evidence>
<accession>D9SUN4</accession>
<feature type="transmembrane region" description="Helical" evidence="1">
    <location>
        <begin position="60"/>
        <end position="82"/>
    </location>
</feature>
<gene>
    <name evidence="3" type="ordered locus">Clocel_1183</name>
</gene>
<dbReference type="eggNOG" id="COG4733">
    <property type="taxonomic scope" value="Bacteria"/>
</dbReference>
<dbReference type="CDD" id="cd00063">
    <property type="entry name" value="FN3"/>
    <property type="match status" value="1"/>
</dbReference>
<organism evidence="3 4">
    <name type="scientific">Clostridium cellulovorans (strain ATCC 35296 / DSM 3052 / OCM 3 / 743B)</name>
    <dbReference type="NCBI Taxonomy" id="573061"/>
    <lineage>
        <taxon>Bacteria</taxon>
        <taxon>Bacillati</taxon>
        <taxon>Bacillota</taxon>
        <taxon>Clostridia</taxon>
        <taxon>Eubacteriales</taxon>
        <taxon>Clostridiaceae</taxon>
        <taxon>Clostridium</taxon>
    </lineage>
</organism>
<dbReference type="InterPro" id="IPR036116">
    <property type="entry name" value="FN3_sf"/>
</dbReference>
<dbReference type="PROSITE" id="PS50853">
    <property type="entry name" value="FN3"/>
    <property type="match status" value="2"/>
</dbReference>
<dbReference type="KEGG" id="ccb:Clocel_1183"/>
<proteinExistence type="predicted"/>
<dbReference type="SUPFAM" id="SSF49265">
    <property type="entry name" value="Fibronectin type III"/>
    <property type="match status" value="7"/>
</dbReference>
<evidence type="ECO:0000313" key="3">
    <source>
        <dbReference type="EMBL" id="ADL50939.1"/>
    </source>
</evidence>
<dbReference type="InterPro" id="IPR058094">
    <property type="entry name" value="Ig-like_OmpL47-like"/>
</dbReference>
<dbReference type="SMART" id="SM00060">
    <property type="entry name" value="FN3"/>
    <property type="match status" value="12"/>
</dbReference>
<dbReference type="NCBIfam" id="NF047446">
    <property type="entry name" value="barrel_OmpL47"/>
    <property type="match status" value="5"/>
</dbReference>
<keyword evidence="4" id="KW-1185">Reference proteome</keyword>
<evidence type="ECO:0000256" key="1">
    <source>
        <dbReference type="SAM" id="Phobius"/>
    </source>
</evidence>
<dbReference type="STRING" id="573061.Clocel_1183"/>
<dbReference type="HOGENOM" id="CLU_236970_0_0_9"/>
<keyword evidence="1" id="KW-0472">Membrane</keyword>
<feature type="domain" description="Fibronectin type-III" evidence="2">
    <location>
        <begin position="362"/>
        <end position="448"/>
    </location>
</feature>
<dbReference type="InterPro" id="IPR003961">
    <property type="entry name" value="FN3_dom"/>
</dbReference>